<feature type="region of interest" description="Disordered" evidence="1">
    <location>
        <begin position="354"/>
        <end position="385"/>
    </location>
</feature>
<dbReference type="SUPFAM" id="SSF49265">
    <property type="entry name" value="Fibronectin type III"/>
    <property type="match status" value="1"/>
</dbReference>
<keyword evidence="5" id="KW-1185">Reference proteome</keyword>
<dbReference type="OrthoDB" id="6121520at2759"/>
<organism evidence="4 5">
    <name type="scientific">Candidula unifasciata</name>
    <dbReference type="NCBI Taxonomy" id="100452"/>
    <lineage>
        <taxon>Eukaryota</taxon>
        <taxon>Metazoa</taxon>
        <taxon>Spiralia</taxon>
        <taxon>Lophotrochozoa</taxon>
        <taxon>Mollusca</taxon>
        <taxon>Gastropoda</taxon>
        <taxon>Heterobranchia</taxon>
        <taxon>Euthyneura</taxon>
        <taxon>Panpulmonata</taxon>
        <taxon>Eupulmonata</taxon>
        <taxon>Stylommatophora</taxon>
        <taxon>Helicina</taxon>
        <taxon>Helicoidea</taxon>
        <taxon>Geomitridae</taxon>
        <taxon>Candidula</taxon>
    </lineage>
</organism>
<accession>A0A8S3ZLL5</accession>
<dbReference type="InterPro" id="IPR013783">
    <property type="entry name" value="Ig-like_fold"/>
</dbReference>
<feature type="compositionally biased region" description="Basic and acidic residues" evidence="1">
    <location>
        <begin position="167"/>
        <end position="197"/>
    </location>
</feature>
<feature type="compositionally biased region" description="Polar residues" evidence="1">
    <location>
        <begin position="354"/>
        <end position="369"/>
    </location>
</feature>
<proteinExistence type="predicted"/>
<dbReference type="InterPro" id="IPR003961">
    <property type="entry name" value="FN3_dom"/>
</dbReference>
<dbReference type="EMBL" id="CAJHNH020003132">
    <property type="protein sequence ID" value="CAG5128600.1"/>
    <property type="molecule type" value="Genomic_DNA"/>
</dbReference>
<gene>
    <name evidence="4" type="ORF">CUNI_LOCUS14158</name>
</gene>
<keyword evidence="2" id="KW-0812">Transmembrane</keyword>
<dbReference type="AlphaFoldDB" id="A0A8S3ZLL5"/>
<sequence>MYLPVATLPAIMANEDLEEDALKLSPEVTSSTASSIYIKWSWEGLGPVYVRGFKVQYHRLASSFHQESGFLPPSADSYSIRNLVADTYYEVCVLLYRNDTSVPMKECVDAATTSWHIPVSIGSSIGAVLALSIIVLIVMLARCPNLVRTPRTAAAESSKYDSMSSHYPDDRYEMSDTTTHYHEHDRDEDMFSQHSEGDSLADSKTSRHSHHPSPQSLADRLCNGSRGINGIGKQMRAPGHRFERTLSLTDKRHPPSHNYRMRQARLAHLHANFHSIQSEPGSIPARSAPRVSITDFTPPNSSDLASSRKSHHSSMPVTHFSCSKGTPPPHIISCPYQKSYGRRDNSRLMYRIDSATSNSEPSMSASNRNEAGKSKTPGLKNLPKTMHMSIDVDALL</sequence>
<comment type="caution">
    <text evidence="4">The sequence shown here is derived from an EMBL/GenBank/DDBJ whole genome shotgun (WGS) entry which is preliminary data.</text>
</comment>
<dbReference type="Proteomes" id="UP000678393">
    <property type="component" value="Unassembled WGS sequence"/>
</dbReference>
<evidence type="ECO:0000313" key="5">
    <source>
        <dbReference type="Proteomes" id="UP000678393"/>
    </source>
</evidence>
<dbReference type="CDD" id="cd00063">
    <property type="entry name" value="FN3"/>
    <property type="match status" value="1"/>
</dbReference>
<feature type="transmembrane region" description="Helical" evidence="2">
    <location>
        <begin position="115"/>
        <end position="141"/>
    </location>
</feature>
<feature type="region of interest" description="Disordered" evidence="1">
    <location>
        <begin position="154"/>
        <end position="223"/>
    </location>
</feature>
<feature type="region of interest" description="Disordered" evidence="1">
    <location>
        <begin position="277"/>
        <end position="324"/>
    </location>
</feature>
<feature type="compositionally biased region" description="Polar residues" evidence="1">
    <location>
        <begin position="294"/>
        <end position="324"/>
    </location>
</feature>
<evidence type="ECO:0000256" key="1">
    <source>
        <dbReference type="SAM" id="MobiDB-lite"/>
    </source>
</evidence>
<reference evidence="4" key="1">
    <citation type="submission" date="2021-04" db="EMBL/GenBank/DDBJ databases">
        <authorList>
            <consortium name="Molecular Ecology Group"/>
        </authorList>
    </citation>
    <scope>NUCLEOTIDE SEQUENCE</scope>
</reference>
<dbReference type="PROSITE" id="PS50853">
    <property type="entry name" value="FN3"/>
    <property type="match status" value="1"/>
</dbReference>
<keyword evidence="2" id="KW-1133">Transmembrane helix</keyword>
<evidence type="ECO:0000256" key="2">
    <source>
        <dbReference type="SAM" id="Phobius"/>
    </source>
</evidence>
<dbReference type="InterPro" id="IPR036116">
    <property type="entry name" value="FN3_sf"/>
</dbReference>
<evidence type="ECO:0000313" key="4">
    <source>
        <dbReference type="EMBL" id="CAG5128600.1"/>
    </source>
</evidence>
<keyword evidence="2" id="KW-0472">Membrane</keyword>
<protein>
    <recommendedName>
        <fullName evidence="3">Fibronectin type-III domain-containing protein</fullName>
    </recommendedName>
</protein>
<dbReference type="Pfam" id="PF00041">
    <property type="entry name" value="fn3"/>
    <property type="match status" value="1"/>
</dbReference>
<evidence type="ECO:0000259" key="3">
    <source>
        <dbReference type="PROSITE" id="PS50853"/>
    </source>
</evidence>
<feature type="domain" description="Fibronectin type-III" evidence="3">
    <location>
        <begin position="22"/>
        <end position="116"/>
    </location>
</feature>
<dbReference type="Gene3D" id="2.60.40.10">
    <property type="entry name" value="Immunoglobulins"/>
    <property type="match status" value="1"/>
</dbReference>
<name>A0A8S3ZLL5_9EUPU</name>